<gene>
    <name evidence="2" type="ORF">LCGC14_2890770</name>
</gene>
<evidence type="ECO:0000313" key="2">
    <source>
        <dbReference type="EMBL" id="KKK73739.1"/>
    </source>
</evidence>
<feature type="transmembrane region" description="Helical" evidence="1">
    <location>
        <begin position="18"/>
        <end position="39"/>
    </location>
</feature>
<dbReference type="EMBL" id="LAZR01056647">
    <property type="protein sequence ID" value="KKK73739.1"/>
    <property type="molecule type" value="Genomic_DNA"/>
</dbReference>
<feature type="transmembrane region" description="Helical" evidence="1">
    <location>
        <begin position="45"/>
        <end position="68"/>
    </location>
</feature>
<proteinExistence type="predicted"/>
<sequence length="108" mass="11989">MATNTTETPNKPLKHSGLGLYAIILFLLTLIFQGSYWALLENNDGFILGLMATLGIITPIFGFIMAILEFRRKDRKKLFPLIALISNGLIVFAILLWITLGIAMVLGH</sequence>
<organism evidence="2">
    <name type="scientific">marine sediment metagenome</name>
    <dbReference type="NCBI Taxonomy" id="412755"/>
    <lineage>
        <taxon>unclassified sequences</taxon>
        <taxon>metagenomes</taxon>
        <taxon>ecological metagenomes</taxon>
    </lineage>
</organism>
<evidence type="ECO:0000256" key="1">
    <source>
        <dbReference type="SAM" id="Phobius"/>
    </source>
</evidence>
<protein>
    <submittedName>
        <fullName evidence="2">Uncharacterized protein</fullName>
    </submittedName>
</protein>
<keyword evidence="1" id="KW-0472">Membrane</keyword>
<comment type="caution">
    <text evidence="2">The sequence shown here is derived from an EMBL/GenBank/DDBJ whole genome shotgun (WGS) entry which is preliminary data.</text>
</comment>
<accession>A0A0F9A575</accession>
<name>A0A0F9A575_9ZZZZ</name>
<dbReference type="AlphaFoldDB" id="A0A0F9A575"/>
<reference evidence="2" key="1">
    <citation type="journal article" date="2015" name="Nature">
        <title>Complex archaea that bridge the gap between prokaryotes and eukaryotes.</title>
        <authorList>
            <person name="Spang A."/>
            <person name="Saw J.H."/>
            <person name="Jorgensen S.L."/>
            <person name="Zaremba-Niedzwiedzka K."/>
            <person name="Martijn J."/>
            <person name="Lind A.E."/>
            <person name="van Eijk R."/>
            <person name="Schleper C."/>
            <person name="Guy L."/>
            <person name="Ettema T.J."/>
        </authorList>
    </citation>
    <scope>NUCLEOTIDE SEQUENCE</scope>
</reference>
<keyword evidence="1" id="KW-1133">Transmembrane helix</keyword>
<feature type="transmembrane region" description="Helical" evidence="1">
    <location>
        <begin position="80"/>
        <end position="106"/>
    </location>
</feature>
<keyword evidence="1" id="KW-0812">Transmembrane</keyword>